<evidence type="ECO:0000313" key="2">
    <source>
        <dbReference type="Proteomes" id="UP001152308"/>
    </source>
</evidence>
<reference evidence="1" key="1">
    <citation type="journal article" date="2022" name="Data Brief">
        <title>Draft genome sequence data of Gordonia hongkongensis strain EUFUS-Z928 isolated from the octocoral Eunicea fusca.</title>
        <authorList>
            <person name="Sanchez-Suarez J."/>
            <person name="Diaz L."/>
            <person name="Melo-Bolivar J."/>
            <person name="Villamil L."/>
        </authorList>
    </citation>
    <scope>NUCLEOTIDE SEQUENCE</scope>
    <source>
        <strain evidence="1">EUFUS-Z928</strain>
    </source>
</reference>
<organism evidence="1 2">
    <name type="scientific">Gordonia hongkongensis</name>
    <dbReference type="NCBI Taxonomy" id="1701090"/>
    <lineage>
        <taxon>Bacteria</taxon>
        <taxon>Bacillati</taxon>
        <taxon>Actinomycetota</taxon>
        <taxon>Actinomycetes</taxon>
        <taxon>Mycobacteriales</taxon>
        <taxon>Gordoniaceae</taxon>
        <taxon>Gordonia</taxon>
    </lineage>
</organism>
<dbReference type="Proteomes" id="UP001152308">
    <property type="component" value="Unassembled WGS sequence"/>
</dbReference>
<accession>A0ABT6BUV8</accession>
<gene>
    <name evidence="1" type="ORF">L2299_11815</name>
</gene>
<proteinExistence type="predicted"/>
<dbReference type="EMBL" id="JAKJLQ010000007">
    <property type="protein sequence ID" value="MDF6101743.1"/>
    <property type="molecule type" value="Genomic_DNA"/>
</dbReference>
<sequence>MPRRAGGSSELRDLLAAHHAFERERWDVAALRNWERHEGSRPRPEPRAVGEFERALAAGEDVAVSSGQLFRDLLWAGRAADARRYGWNGPGFGACLIVRGAQIVEVVAD</sequence>
<reference evidence="1" key="2">
    <citation type="submission" date="2022-01" db="EMBL/GenBank/DDBJ databases">
        <authorList>
            <person name="Sanchez-Suarez J."/>
            <person name="Villamil L."/>
            <person name="Diaz L.E."/>
        </authorList>
    </citation>
    <scope>NUCLEOTIDE SEQUENCE</scope>
    <source>
        <strain evidence="1">EUFUS-Z928</strain>
    </source>
</reference>
<comment type="caution">
    <text evidence="1">The sequence shown here is derived from an EMBL/GenBank/DDBJ whole genome shotgun (WGS) entry which is preliminary data.</text>
</comment>
<evidence type="ECO:0000313" key="1">
    <source>
        <dbReference type="EMBL" id="MDF6101743.1"/>
    </source>
</evidence>
<keyword evidence="2" id="KW-1185">Reference proteome</keyword>
<dbReference type="RefSeq" id="WP_277243672.1">
    <property type="nucleotide sequence ID" value="NZ_JAKJLQ010000007.1"/>
</dbReference>
<name>A0ABT6BUV8_9ACTN</name>
<protein>
    <submittedName>
        <fullName evidence="1">Uncharacterized protein</fullName>
    </submittedName>
</protein>